<keyword evidence="5 6" id="KW-0472">Membrane</keyword>
<dbReference type="PANTHER" id="PTHR30086">
    <property type="entry name" value="ARGININE EXPORTER PROTEIN ARGO"/>
    <property type="match status" value="1"/>
</dbReference>
<evidence type="ECO:0000256" key="5">
    <source>
        <dbReference type="ARBA" id="ARBA00023136"/>
    </source>
</evidence>
<comment type="subcellular location">
    <subcellularLocation>
        <location evidence="1">Cell membrane</location>
        <topology evidence="1">Multi-pass membrane protein</topology>
    </subcellularLocation>
</comment>
<dbReference type="Pfam" id="PF01810">
    <property type="entry name" value="LysE"/>
    <property type="match status" value="1"/>
</dbReference>
<evidence type="ECO:0000256" key="4">
    <source>
        <dbReference type="ARBA" id="ARBA00022989"/>
    </source>
</evidence>
<evidence type="ECO:0000256" key="6">
    <source>
        <dbReference type="SAM" id="Phobius"/>
    </source>
</evidence>
<reference evidence="7" key="1">
    <citation type="submission" date="2020-05" db="EMBL/GenBank/DDBJ databases">
        <authorList>
            <person name="Chiriac C."/>
            <person name="Salcher M."/>
            <person name="Ghai R."/>
            <person name="Kavagutti S V."/>
        </authorList>
    </citation>
    <scope>NUCLEOTIDE SEQUENCE</scope>
</reference>
<feature type="transmembrane region" description="Helical" evidence="6">
    <location>
        <begin position="68"/>
        <end position="86"/>
    </location>
</feature>
<protein>
    <submittedName>
        <fullName evidence="7">Unannotated protein</fullName>
    </submittedName>
</protein>
<keyword evidence="3 6" id="KW-0812">Transmembrane</keyword>
<feature type="transmembrane region" description="Helical" evidence="6">
    <location>
        <begin position="39"/>
        <end position="62"/>
    </location>
</feature>
<accession>A0A6J6TM18</accession>
<name>A0A6J6TM18_9ZZZZ</name>
<dbReference type="GO" id="GO:0015171">
    <property type="term" value="F:amino acid transmembrane transporter activity"/>
    <property type="evidence" value="ECO:0007669"/>
    <property type="project" value="TreeGrafter"/>
</dbReference>
<sequence length="208" mass="21097">MLPAVLAGLAIGALTAANVGPIWLLCLRTSARFGWKPGIAIGTGAALVDFAYAVLGALGAAALLQVQALRIVLGLAGAVVLVVLGIRTLHAAYRIRLGAEDDGEVVSPRAALRTGIIATASNPMTILTWGAVFSGAAVAQVADTSASAWAFVAGIAVGSWSVHAILATIGSRIGSRIGERGLRWTDIVSGSGLVLFGSALGVRTLYDR</sequence>
<keyword evidence="4 6" id="KW-1133">Transmembrane helix</keyword>
<feature type="transmembrane region" description="Helical" evidence="6">
    <location>
        <begin position="148"/>
        <end position="166"/>
    </location>
</feature>
<gene>
    <name evidence="7" type="ORF">UFOPK2786_01123</name>
</gene>
<dbReference type="InterPro" id="IPR001123">
    <property type="entry name" value="LeuE-type"/>
</dbReference>
<keyword evidence="2" id="KW-1003">Cell membrane</keyword>
<dbReference type="GO" id="GO:0005886">
    <property type="term" value="C:plasma membrane"/>
    <property type="evidence" value="ECO:0007669"/>
    <property type="project" value="UniProtKB-SubCell"/>
</dbReference>
<organism evidence="7">
    <name type="scientific">freshwater metagenome</name>
    <dbReference type="NCBI Taxonomy" id="449393"/>
    <lineage>
        <taxon>unclassified sequences</taxon>
        <taxon>metagenomes</taxon>
        <taxon>ecological metagenomes</taxon>
    </lineage>
</organism>
<evidence type="ECO:0000313" key="7">
    <source>
        <dbReference type="EMBL" id="CAB4747723.1"/>
    </source>
</evidence>
<evidence type="ECO:0000256" key="2">
    <source>
        <dbReference type="ARBA" id="ARBA00022475"/>
    </source>
</evidence>
<dbReference type="EMBL" id="CAEZYW010000174">
    <property type="protein sequence ID" value="CAB4747723.1"/>
    <property type="molecule type" value="Genomic_DNA"/>
</dbReference>
<dbReference type="AlphaFoldDB" id="A0A6J6TM18"/>
<proteinExistence type="predicted"/>
<evidence type="ECO:0000256" key="1">
    <source>
        <dbReference type="ARBA" id="ARBA00004651"/>
    </source>
</evidence>
<evidence type="ECO:0000256" key="3">
    <source>
        <dbReference type="ARBA" id="ARBA00022692"/>
    </source>
</evidence>
<feature type="transmembrane region" description="Helical" evidence="6">
    <location>
        <begin position="6"/>
        <end position="27"/>
    </location>
</feature>
<dbReference type="PANTHER" id="PTHR30086:SF20">
    <property type="entry name" value="ARGININE EXPORTER PROTEIN ARGO-RELATED"/>
    <property type="match status" value="1"/>
</dbReference>